<reference evidence="1 2" key="1">
    <citation type="submission" date="2019-01" db="EMBL/GenBank/DDBJ databases">
        <title>Coherence of Microcystis species and biogeography revealed through population genomics.</title>
        <authorList>
            <person name="Perez-Carrascal O.M."/>
            <person name="Terrat Y."/>
            <person name="Giani A."/>
            <person name="Fortin N."/>
            <person name="Tromas N."/>
            <person name="Shapiro B.J."/>
        </authorList>
    </citation>
    <scope>NUCLEOTIDE SEQUENCE [LARGE SCALE GENOMIC DNA]</scope>
    <source>
        <strain evidence="1">Mp_MB_F_20051200_S9</strain>
    </source>
</reference>
<dbReference type="Proteomes" id="UP000317165">
    <property type="component" value="Unassembled WGS sequence"/>
</dbReference>
<dbReference type="EMBL" id="SFAC01000179">
    <property type="protein sequence ID" value="TRV60214.1"/>
    <property type="molecule type" value="Genomic_DNA"/>
</dbReference>
<gene>
    <name evidence="1" type="ORF">EWV53_15075</name>
</gene>
<name>A0A552PTA6_9CHRO</name>
<dbReference type="AlphaFoldDB" id="A0A552PTA6"/>
<accession>A0A552PTA6</accession>
<sequence length="248" mass="28339">MVAEYITSRIRQPLPGEFVVPQSTPVIAFGNAQTARIATLGLNPSRAEFVDANGNLLSDEDRRLSTNISLGLTSIEDASDSDIQTIVNDCNTYFHRNPYRKWFDQLDAILRLCGGYYYDNTACHLDLVQWATYPVWSGLESDVKKQLLKNDVSFLHQQMLDSQLDCILINGRGVLTHFCQSFDIRWQEPEAIKGFHKHDIELFNGRFNDRIRVIAWTINIQSSYGVSNRLREELGNRCAHLLSRRTLA</sequence>
<protein>
    <submittedName>
        <fullName evidence="1">Uncharacterized protein</fullName>
    </submittedName>
</protein>
<evidence type="ECO:0000313" key="2">
    <source>
        <dbReference type="Proteomes" id="UP000317165"/>
    </source>
</evidence>
<evidence type="ECO:0000313" key="1">
    <source>
        <dbReference type="EMBL" id="TRV60214.1"/>
    </source>
</evidence>
<proteinExistence type="predicted"/>
<organism evidence="1 2">
    <name type="scientific">Microcystis panniformis Mp_MB_F_20051200_S9</name>
    <dbReference type="NCBI Taxonomy" id="2486223"/>
    <lineage>
        <taxon>Bacteria</taxon>
        <taxon>Bacillati</taxon>
        <taxon>Cyanobacteriota</taxon>
        <taxon>Cyanophyceae</taxon>
        <taxon>Oscillatoriophycideae</taxon>
        <taxon>Chroococcales</taxon>
        <taxon>Microcystaceae</taxon>
        <taxon>Microcystis</taxon>
    </lineage>
</organism>
<comment type="caution">
    <text evidence="1">The sequence shown here is derived from an EMBL/GenBank/DDBJ whole genome shotgun (WGS) entry which is preliminary data.</text>
</comment>